<reference evidence="7 8" key="1">
    <citation type="submission" date="2024-07" db="EMBL/GenBank/DDBJ databases">
        <authorList>
            <person name="Kang M."/>
        </authorList>
    </citation>
    <scope>NUCLEOTIDE SEQUENCE [LARGE SCALE GENOMIC DNA]</scope>
    <source>
        <strain evidence="7 8">DFM31</strain>
    </source>
</reference>
<accession>A0ABV3LBA0</accession>
<dbReference type="Proteomes" id="UP001553161">
    <property type="component" value="Unassembled WGS sequence"/>
</dbReference>
<evidence type="ECO:0000259" key="6">
    <source>
        <dbReference type="Pfam" id="PF00962"/>
    </source>
</evidence>
<evidence type="ECO:0000256" key="2">
    <source>
        <dbReference type="ARBA" id="ARBA00006676"/>
    </source>
</evidence>
<keyword evidence="4 7" id="KW-0378">Hydrolase</keyword>
<name>A0ABV3LBA0_9RHOB</name>
<dbReference type="PANTHER" id="PTHR43114:SF6">
    <property type="entry name" value="ADENINE DEAMINASE"/>
    <property type="match status" value="1"/>
</dbReference>
<dbReference type="RefSeq" id="WP_366194794.1">
    <property type="nucleotide sequence ID" value="NZ_JBFBVU010000044.1"/>
</dbReference>
<dbReference type="GO" id="GO:0016787">
    <property type="term" value="F:hydrolase activity"/>
    <property type="evidence" value="ECO:0007669"/>
    <property type="project" value="UniProtKB-KW"/>
</dbReference>
<keyword evidence="3" id="KW-0479">Metal-binding</keyword>
<comment type="cofactor">
    <cofactor evidence="1">
        <name>Zn(2+)</name>
        <dbReference type="ChEBI" id="CHEBI:29105"/>
    </cofactor>
</comment>
<comment type="caution">
    <text evidence="7">The sequence shown here is derived from an EMBL/GenBank/DDBJ whole genome shotgun (WGS) entry which is preliminary data.</text>
</comment>
<evidence type="ECO:0000313" key="8">
    <source>
        <dbReference type="Proteomes" id="UP001553161"/>
    </source>
</evidence>
<keyword evidence="8" id="KW-1185">Reference proteome</keyword>
<dbReference type="NCBIfam" id="NF006848">
    <property type="entry name" value="PRK09358.1-3"/>
    <property type="match status" value="1"/>
</dbReference>
<evidence type="ECO:0000313" key="7">
    <source>
        <dbReference type="EMBL" id="MEV8468839.1"/>
    </source>
</evidence>
<protein>
    <submittedName>
        <fullName evidence="7">Adenosine deaminase</fullName>
        <ecNumber evidence="7">3.5.4.4</ecNumber>
    </submittedName>
</protein>
<dbReference type="SUPFAM" id="SSF51556">
    <property type="entry name" value="Metallo-dependent hydrolases"/>
    <property type="match status" value="1"/>
</dbReference>
<comment type="similarity">
    <text evidence="2">Belongs to the metallo-dependent hydrolases superfamily. Adenosine and AMP deaminases family.</text>
</comment>
<evidence type="ECO:0000256" key="1">
    <source>
        <dbReference type="ARBA" id="ARBA00001947"/>
    </source>
</evidence>
<sequence>MSDKRIELHLHLEGAAPPELIRRLAEEKHQRLERVFDAQGRFAFRDFGHFLQVYEAATSVLKTPQDYARLVTAVAEGLAEQRVIYAEVFVSPAFCGNHDVDGWRDYLAAMQEASARAEARHGVTLRGIVTAIRHMGPEVAKQAALCAAETAGDWIVGFGMGGDERMGKPRDFAYSFDLAREAELGLTVHAGEFGGPDSVRGALDDLRVTRIGHGVRAAEDHALIDRLAESGTVLEVCPGSNLKLGLFPDWTSHPIDQLRRAGVPVTVSTDDPPFFHTSLSREYDRLAEVFDWQAEDFQAINVTAAKAAFCDAETRARLLKLLEADDVRDPA</sequence>
<dbReference type="EMBL" id="JBFBVU010000044">
    <property type="protein sequence ID" value="MEV8468839.1"/>
    <property type="molecule type" value="Genomic_DNA"/>
</dbReference>
<dbReference type="InterPro" id="IPR001365">
    <property type="entry name" value="A_deaminase_dom"/>
</dbReference>
<evidence type="ECO:0000256" key="5">
    <source>
        <dbReference type="ARBA" id="ARBA00022833"/>
    </source>
</evidence>
<dbReference type="InterPro" id="IPR006330">
    <property type="entry name" value="Ado/ade_deaminase"/>
</dbReference>
<dbReference type="Pfam" id="PF00962">
    <property type="entry name" value="A_deaminase"/>
    <property type="match status" value="1"/>
</dbReference>
<dbReference type="PANTHER" id="PTHR43114">
    <property type="entry name" value="ADENINE DEAMINASE"/>
    <property type="match status" value="1"/>
</dbReference>
<gene>
    <name evidence="7" type="ORF">AB0T83_18960</name>
</gene>
<proteinExistence type="inferred from homology"/>
<dbReference type="EC" id="3.5.4.4" evidence="7"/>
<dbReference type="InterPro" id="IPR032466">
    <property type="entry name" value="Metal_Hydrolase"/>
</dbReference>
<organism evidence="7 8">
    <name type="scientific">Meridianimarinicoccus marinus</name>
    <dbReference type="NCBI Taxonomy" id="3231483"/>
    <lineage>
        <taxon>Bacteria</taxon>
        <taxon>Pseudomonadati</taxon>
        <taxon>Pseudomonadota</taxon>
        <taxon>Alphaproteobacteria</taxon>
        <taxon>Rhodobacterales</taxon>
        <taxon>Paracoccaceae</taxon>
        <taxon>Meridianimarinicoccus</taxon>
    </lineage>
</organism>
<keyword evidence="5" id="KW-0862">Zinc</keyword>
<evidence type="ECO:0000256" key="4">
    <source>
        <dbReference type="ARBA" id="ARBA00022801"/>
    </source>
</evidence>
<dbReference type="NCBIfam" id="TIGR01430">
    <property type="entry name" value="aden_deam"/>
    <property type="match status" value="1"/>
</dbReference>
<feature type="domain" description="Adenosine deaminase" evidence="6">
    <location>
        <begin position="6"/>
        <end position="322"/>
    </location>
</feature>
<dbReference type="Gene3D" id="3.20.20.140">
    <property type="entry name" value="Metal-dependent hydrolases"/>
    <property type="match status" value="1"/>
</dbReference>
<evidence type="ECO:0000256" key="3">
    <source>
        <dbReference type="ARBA" id="ARBA00022723"/>
    </source>
</evidence>